<keyword evidence="4" id="KW-1185">Reference proteome</keyword>
<evidence type="ECO:0000256" key="1">
    <source>
        <dbReference type="RuleBase" id="RU004549"/>
    </source>
</evidence>
<name>A0A9K3N868_HELAN</name>
<feature type="domain" description="AUX/IAA" evidence="2">
    <location>
        <begin position="25"/>
        <end position="50"/>
    </location>
</feature>
<dbReference type="Proteomes" id="UP000215914">
    <property type="component" value="Unassembled WGS sequence"/>
</dbReference>
<gene>
    <name evidence="3" type="ORF">HanXRQr2_Chr09g0381681</name>
</gene>
<comment type="similarity">
    <text evidence="1">Belongs to the Aux/IAA family.</text>
</comment>
<keyword evidence="1" id="KW-0805">Transcription regulation</keyword>
<dbReference type="PANTHER" id="PTHR31734">
    <property type="entry name" value="AUXIN-RESPONSIVE PROTEIN IAA17"/>
    <property type="match status" value="1"/>
</dbReference>
<reference evidence="3" key="2">
    <citation type="submission" date="2020-06" db="EMBL/GenBank/DDBJ databases">
        <title>Helianthus annuus Genome sequencing and assembly Release 2.</title>
        <authorList>
            <person name="Gouzy J."/>
            <person name="Langlade N."/>
            <person name="Munos S."/>
        </authorList>
    </citation>
    <scope>NUCLEOTIDE SEQUENCE</scope>
    <source>
        <tissue evidence="3">Leaves</tissue>
    </source>
</reference>
<dbReference type="InterPro" id="IPR003311">
    <property type="entry name" value="AUX_IAA"/>
</dbReference>
<comment type="function">
    <text evidence="1">Aux/IAA proteins are short-lived transcriptional factors that function as repressors of early auxin response genes at low auxin concentrations.</text>
</comment>
<keyword evidence="1" id="KW-0927">Auxin signaling pathway</keyword>
<accession>A0A9K3N868</accession>
<keyword evidence="1" id="KW-0804">Transcription</keyword>
<dbReference type="GO" id="GO:0009734">
    <property type="term" value="P:auxin-activated signaling pathway"/>
    <property type="evidence" value="ECO:0007669"/>
    <property type="project" value="UniProtKB-UniRule"/>
</dbReference>
<keyword evidence="1" id="KW-0539">Nucleus</keyword>
<dbReference type="GO" id="GO:0005634">
    <property type="term" value="C:nucleus"/>
    <property type="evidence" value="ECO:0007669"/>
    <property type="project" value="UniProtKB-SubCell"/>
</dbReference>
<comment type="caution">
    <text evidence="3">The sequence shown here is derived from an EMBL/GenBank/DDBJ whole genome shotgun (WGS) entry which is preliminary data.</text>
</comment>
<comment type="subcellular location">
    <subcellularLocation>
        <location evidence="1">Nucleus</location>
    </subcellularLocation>
</comment>
<organism evidence="3 4">
    <name type="scientific">Helianthus annuus</name>
    <name type="common">Common sunflower</name>
    <dbReference type="NCBI Taxonomy" id="4232"/>
    <lineage>
        <taxon>Eukaryota</taxon>
        <taxon>Viridiplantae</taxon>
        <taxon>Streptophyta</taxon>
        <taxon>Embryophyta</taxon>
        <taxon>Tracheophyta</taxon>
        <taxon>Spermatophyta</taxon>
        <taxon>Magnoliopsida</taxon>
        <taxon>eudicotyledons</taxon>
        <taxon>Gunneridae</taxon>
        <taxon>Pentapetalae</taxon>
        <taxon>asterids</taxon>
        <taxon>campanulids</taxon>
        <taxon>Asterales</taxon>
        <taxon>Asteraceae</taxon>
        <taxon>Asteroideae</taxon>
        <taxon>Heliantheae alliance</taxon>
        <taxon>Heliantheae</taxon>
        <taxon>Helianthus</taxon>
    </lineage>
</organism>
<keyword evidence="1" id="KW-0678">Repressor</keyword>
<dbReference type="AlphaFoldDB" id="A0A9K3N868"/>
<feature type="domain" description="AUX/IAA" evidence="2">
    <location>
        <begin position="52"/>
        <end position="90"/>
    </location>
</feature>
<dbReference type="Gramene" id="mRNA:HanXRQr2_Chr09g0381681">
    <property type="protein sequence ID" value="mRNA:HanXRQr2_Chr09g0381681"/>
    <property type="gene ID" value="HanXRQr2_Chr09g0381681"/>
</dbReference>
<dbReference type="InterPro" id="IPR033389">
    <property type="entry name" value="AUX/IAA_dom"/>
</dbReference>
<proteinExistence type="inferred from homology"/>
<dbReference type="SUPFAM" id="SSF54277">
    <property type="entry name" value="CAD &amp; PB1 domains"/>
    <property type="match status" value="1"/>
</dbReference>
<evidence type="ECO:0000313" key="3">
    <source>
        <dbReference type="EMBL" id="KAF5790310.1"/>
    </source>
</evidence>
<sequence>MLYGFCRERVVGWPPVRSHMINMMKDCKYVKVAVDGVWYLRKVDLELYYSGNVLNERKLMDPVNGMEYDPTYEDNKEGDWMLVGDVPCKILEKC</sequence>
<evidence type="ECO:0000259" key="2">
    <source>
        <dbReference type="Pfam" id="PF02309"/>
    </source>
</evidence>
<comment type="subunit">
    <text evidence="1">Homodimers and heterodimers.</text>
</comment>
<dbReference type="EMBL" id="MNCJ02000324">
    <property type="protein sequence ID" value="KAF5790310.1"/>
    <property type="molecule type" value="Genomic_DNA"/>
</dbReference>
<dbReference type="Gene3D" id="3.10.20.90">
    <property type="entry name" value="Phosphatidylinositol 3-kinase Catalytic Subunit, Chain A, domain 1"/>
    <property type="match status" value="1"/>
</dbReference>
<reference evidence="3" key="1">
    <citation type="journal article" date="2017" name="Nature">
        <title>The sunflower genome provides insights into oil metabolism, flowering and Asterid evolution.</title>
        <authorList>
            <person name="Badouin H."/>
            <person name="Gouzy J."/>
            <person name="Grassa C.J."/>
            <person name="Murat F."/>
            <person name="Staton S.E."/>
            <person name="Cottret L."/>
            <person name="Lelandais-Briere C."/>
            <person name="Owens G.L."/>
            <person name="Carrere S."/>
            <person name="Mayjonade B."/>
            <person name="Legrand L."/>
            <person name="Gill N."/>
            <person name="Kane N.C."/>
            <person name="Bowers J.E."/>
            <person name="Hubner S."/>
            <person name="Bellec A."/>
            <person name="Berard A."/>
            <person name="Berges H."/>
            <person name="Blanchet N."/>
            <person name="Boniface M.C."/>
            <person name="Brunel D."/>
            <person name="Catrice O."/>
            <person name="Chaidir N."/>
            <person name="Claudel C."/>
            <person name="Donnadieu C."/>
            <person name="Faraut T."/>
            <person name="Fievet G."/>
            <person name="Helmstetter N."/>
            <person name="King M."/>
            <person name="Knapp S.J."/>
            <person name="Lai Z."/>
            <person name="Le Paslier M.C."/>
            <person name="Lippi Y."/>
            <person name="Lorenzon L."/>
            <person name="Mandel J.R."/>
            <person name="Marage G."/>
            <person name="Marchand G."/>
            <person name="Marquand E."/>
            <person name="Bret-Mestries E."/>
            <person name="Morien E."/>
            <person name="Nambeesan S."/>
            <person name="Nguyen T."/>
            <person name="Pegot-Espagnet P."/>
            <person name="Pouilly N."/>
            <person name="Raftis F."/>
            <person name="Sallet E."/>
            <person name="Schiex T."/>
            <person name="Thomas J."/>
            <person name="Vandecasteele C."/>
            <person name="Vares D."/>
            <person name="Vear F."/>
            <person name="Vautrin S."/>
            <person name="Crespi M."/>
            <person name="Mangin B."/>
            <person name="Burke J.M."/>
            <person name="Salse J."/>
            <person name="Munos S."/>
            <person name="Vincourt P."/>
            <person name="Rieseberg L.H."/>
            <person name="Langlade N.B."/>
        </authorList>
    </citation>
    <scope>NUCLEOTIDE SEQUENCE</scope>
    <source>
        <tissue evidence="3">Leaves</tissue>
    </source>
</reference>
<dbReference type="PANTHER" id="PTHR31734:SF34">
    <property type="entry name" value="AUXIN-RESPONSIVE PROTEIN IAA15"/>
    <property type="match status" value="1"/>
</dbReference>
<dbReference type="Pfam" id="PF02309">
    <property type="entry name" value="AUX_IAA"/>
    <property type="match status" value="2"/>
</dbReference>
<dbReference type="GO" id="GO:0006355">
    <property type="term" value="P:regulation of DNA-templated transcription"/>
    <property type="evidence" value="ECO:0007669"/>
    <property type="project" value="InterPro"/>
</dbReference>
<evidence type="ECO:0000313" key="4">
    <source>
        <dbReference type="Proteomes" id="UP000215914"/>
    </source>
</evidence>
<protein>
    <recommendedName>
        <fullName evidence="1">Auxin-responsive protein</fullName>
    </recommendedName>
</protein>